<dbReference type="GO" id="GO:0051539">
    <property type="term" value="F:4 iron, 4 sulfur cluster binding"/>
    <property type="evidence" value="ECO:0007669"/>
    <property type="project" value="UniProtKB-KW"/>
</dbReference>
<evidence type="ECO:0000256" key="12">
    <source>
        <dbReference type="ARBA" id="ARBA00074337"/>
    </source>
</evidence>
<keyword evidence="4" id="KW-0479">Metal-binding</keyword>
<evidence type="ECO:0000256" key="1">
    <source>
        <dbReference type="ARBA" id="ARBA00001966"/>
    </source>
</evidence>
<evidence type="ECO:0000259" key="15">
    <source>
        <dbReference type="PROSITE" id="PS51918"/>
    </source>
</evidence>
<keyword evidence="3" id="KW-0949">S-adenosyl-L-methionine</keyword>
<feature type="domain" description="Radical SAM core" evidence="15">
    <location>
        <begin position="36"/>
        <end position="250"/>
    </location>
</feature>
<keyword evidence="2" id="KW-0004">4Fe-4S</keyword>
<dbReference type="GO" id="GO:0046872">
    <property type="term" value="F:metal ion binding"/>
    <property type="evidence" value="ECO:0007669"/>
    <property type="project" value="UniProtKB-KW"/>
</dbReference>
<keyword evidence="6" id="KW-0411">Iron-sulfur</keyword>
<dbReference type="InterPro" id="IPR050377">
    <property type="entry name" value="Radical_SAM_PqqE_MftC-like"/>
</dbReference>
<evidence type="ECO:0000256" key="8">
    <source>
        <dbReference type="ARBA" id="ARBA00051525"/>
    </source>
</evidence>
<dbReference type="InterPro" id="IPR006638">
    <property type="entry name" value="Elp3/MiaA/NifB-like_rSAM"/>
</dbReference>
<evidence type="ECO:0000256" key="3">
    <source>
        <dbReference type="ARBA" id="ARBA00022691"/>
    </source>
</evidence>
<dbReference type="STRING" id="1794912.AXX12_13530"/>
<dbReference type="EMBL" id="LSGP01000025">
    <property type="protein sequence ID" value="KYZ75185.1"/>
    <property type="molecule type" value="Genomic_DNA"/>
</dbReference>
<dbReference type="Proteomes" id="UP000076268">
    <property type="component" value="Unassembled WGS sequence"/>
</dbReference>
<keyword evidence="5" id="KW-0408">Iron</keyword>
<reference evidence="16 17" key="1">
    <citation type="submission" date="2016-02" db="EMBL/GenBank/DDBJ databases">
        <title>Anaerosporomusa subterraneum gen. nov., sp. nov., a spore-forming obligate anaerobe isolated from saprolite.</title>
        <authorList>
            <person name="Choi J.K."/>
            <person name="Shah M."/>
            <person name="Yee N."/>
        </authorList>
    </citation>
    <scope>NUCLEOTIDE SEQUENCE [LARGE SCALE GENOMIC DNA]</scope>
    <source>
        <strain evidence="16 17">RU4</strain>
    </source>
</reference>
<dbReference type="InterPro" id="IPR034480">
    <property type="entry name" value="Heme_synthase-like"/>
</dbReference>
<dbReference type="InterPro" id="IPR017200">
    <property type="entry name" value="PqqE-like"/>
</dbReference>
<dbReference type="InterPro" id="IPR058240">
    <property type="entry name" value="rSAM_sf"/>
</dbReference>
<dbReference type="PROSITE" id="PS51918">
    <property type="entry name" value="RADICAL_SAM"/>
    <property type="match status" value="1"/>
</dbReference>
<dbReference type="NCBIfam" id="TIGR04085">
    <property type="entry name" value="rSAM_more_4Fe4S"/>
    <property type="match status" value="1"/>
</dbReference>
<proteinExistence type="predicted"/>
<evidence type="ECO:0000313" key="17">
    <source>
        <dbReference type="Proteomes" id="UP000076268"/>
    </source>
</evidence>
<evidence type="ECO:0000256" key="11">
    <source>
        <dbReference type="ARBA" id="ARBA00066804"/>
    </source>
</evidence>
<evidence type="ECO:0000256" key="4">
    <source>
        <dbReference type="ARBA" id="ARBA00022723"/>
    </source>
</evidence>
<dbReference type="AlphaFoldDB" id="A0A154BMT3"/>
<dbReference type="EC" id="4.1.99.26" evidence="11"/>
<comment type="catalytic activity">
    <reaction evidence="8">
        <text>[mycofactocin precursor peptide]-C-terminal glycyl-L-valyl-L-tyrosine + S-adenosyl-L-methionine = [mycofactocin precursor peptide]-C-terminal glycyl-N-{[2-(4-hydroxyphenyl)ethenyl]-3-methylbutanamide} + 5'-deoxyadenosine + L-methionine + CO2</text>
        <dbReference type="Rhea" id="RHEA:65492"/>
        <dbReference type="Rhea" id="RHEA-COMP:16815"/>
        <dbReference type="Rhea" id="RHEA-COMP:16816"/>
        <dbReference type="ChEBI" id="CHEBI:16526"/>
        <dbReference type="ChEBI" id="CHEBI:17319"/>
        <dbReference type="ChEBI" id="CHEBI:57844"/>
        <dbReference type="ChEBI" id="CHEBI:59789"/>
        <dbReference type="ChEBI" id="CHEBI:156515"/>
        <dbReference type="ChEBI" id="CHEBI:156517"/>
        <dbReference type="EC" id="1.3.98.7"/>
    </reaction>
</comment>
<evidence type="ECO:0000313" key="16">
    <source>
        <dbReference type="EMBL" id="KYZ75185.1"/>
    </source>
</evidence>
<sequence length="392" mass="43635">MIGFTKLLCGGATVSEIVKYGGHSHRLPPHMLQFSSDATPIVVWNMTNRCNLSCQHCYINAEDRDYAGELSTAEAKVFIDDLAEMRVPVLLFSGGEPLVRDDLFELGAYAGARGVRPVISTNGTLITPAIAKKIREIGFQYVGVSVDGDEAVHDQFRGRQGAFRETLAGIRNSIAAGNKTGIRFTINRLNVHTLPAVLDLVEQEKIPRFCMYHLVYAGRGKEMAALDLGHEEKRQAIEFLMQRTEDLYRRGVEVEILTTDNHADGATILQYMEKHQPKRVPEIKELLAMHGGCSAGAKMANVGPTGNVHACQFWGHRPLGNVRQTPLSQIWKGANDEFLQALRCKTEHVTGRCAECRYKDFCGGCRIRAEAFHGDLWGEDPACYLEDWKEQS</sequence>
<dbReference type="FunFam" id="3.20.20.70:FF:000188">
    <property type="entry name" value="Mycofactocin radical SAM maturase MftC"/>
    <property type="match status" value="1"/>
</dbReference>
<dbReference type="PIRSF" id="PIRSF037420">
    <property type="entry name" value="PQQ_syn_pqqE"/>
    <property type="match status" value="1"/>
</dbReference>
<evidence type="ECO:0000256" key="10">
    <source>
        <dbReference type="ARBA" id="ARBA00066739"/>
    </source>
</evidence>
<dbReference type="SFLD" id="SFLDG01067">
    <property type="entry name" value="SPASM/twitch_domain_containing"/>
    <property type="match status" value="1"/>
</dbReference>
<dbReference type="SFLD" id="SFLDS00029">
    <property type="entry name" value="Radical_SAM"/>
    <property type="match status" value="1"/>
</dbReference>
<dbReference type="Pfam" id="PF13186">
    <property type="entry name" value="SPASM"/>
    <property type="match status" value="1"/>
</dbReference>
<keyword evidence="7" id="KW-0456">Lyase</keyword>
<dbReference type="GO" id="GO:0006783">
    <property type="term" value="P:heme biosynthetic process"/>
    <property type="evidence" value="ECO:0007669"/>
    <property type="project" value="TreeGrafter"/>
</dbReference>
<dbReference type="InterPro" id="IPR013785">
    <property type="entry name" value="Aldolase_TIM"/>
</dbReference>
<name>A0A154BMT3_ANASB</name>
<evidence type="ECO:0000256" key="2">
    <source>
        <dbReference type="ARBA" id="ARBA00022485"/>
    </source>
</evidence>
<dbReference type="RefSeq" id="WP_066244730.1">
    <property type="nucleotide sequence ID" value="NZ_LSGP01000025.1"/>
</dbReference>
<dbReference type="GO" id="GO:0003824">
    <property type="term" value="F:catalytic activity"/>
    <property type="evidence" value="ECO:0007669"/>
    <property type="project" value="InterPro"/>
</dbReference>
<comment type="cofactor">
    <cofactor evidence="1">
        <name>[4Fe-4S] cluster</name>
        <dbReference type="ChEBI" id="CHEBI:49883"/>
    </cofactor>
</comment>
<evidence type="ECO:0000256" key="13">
    <source>
        <dbReference type="ARBA" id="ARBA00077306"/>
    </source>
</evidence>
<dbReference type="SUPFAM" id="SSF102114">
    <property type="entry name" value="Radical SAM enzymes"/>
    <property type="match status" value="1"/>
</dbReference>
<dbReference type="PANTHER" id="PTHR11228:SF7">
    <property type="entry name" value="PQQA PEPTIDE CYCLASE"/>
    <property type="match status" value="1"/>
</dbReference>
<dbReference type="PANTHER" id="PTHR11228">
    <property type="entry name" value="RADICAL SAM DOMAIN PROTEIN"/>
    <property type="match status" value="1"/>
</dbReference>
<dbReference type="InterPro" id="IPR023885">
    <property type="entry name" value="4Fe4S-binding_SPASM_dom"/>
</dbReference>
<comment type="caution">
    <text evidence="16">The sequence shown here is derived from an EMBL/GenBank/DDBJ whole genome shotgun (WGS) entry which is preliminary data.</text>
</comment>
<evidence type="ECO:0000256" key="7">
    <source>
        <dbReference type="ARBA" id="ARBA00023239"/>
    </source>
</evidence>
<dbReference type="CDD" id="cd21123">
    <property type="entry name" value="SPASM_MftC-like"/>
    <property type="match status" value="1"/>
</dbReference>
<organism evidence="16 17">
    <name type="scientific">Anaerosporomusa subterranea</name>
    <dbReference type="NCBI Taxonomy" id="1794912"/>
    <lineage>
        <taxon>Bacteria</taxon>
        <taxon>Bacillati</taxon>
        <taxon>Bacillota</taxon>
        <taxon>Negativicutes</taxon>
        <taxon>Acetonemataceae</taxon>
        <taxon>Anaerosporomusa</taxon>
    </lineage>
</organism>
<dbReference type="SFLD" id="SFLDG01385">
    <property type="entry name" value="heme_carboxy_lyase_like"/>
    <property type="match status" value="1"/>
</dbReference>
<evidence type="ECO:0000256" key="6">
    <source>
        <dbReference type="ARBA" id="ARBA00023014"/>
    </source>
</evidence>
<gene>
    <name evidence="16" type="ORF">AXX12_13530</name>
</gene>
<dbReference type="SMART" id="SM00729">
    <property type="entry name" value="Elp3"/>
    <property type="match status" value="1"/>
</dbReference>
<accession>A0A154BMT3</accession>
<keyword evidence="17" id="KW-1185">Reference proteome</keyword>
<dbReference type="CDD" id="cd01335">
    <property type="entry name" value="Radical_SAM"/>
    <property type="match status" value="1"/>
</dbReference>
<dbReference type="InterPro" id="IPR007197">
    <property type="entry name" value="rSAM"/>
</dbReference>
<dbReference type="Pfam" id="PF04055">
    <property type="entry name" value="Radical_SAM"/>
    <property type="match status" value="1"/>
</dbReference>
<evidence type="ECO:0000256" key="9">
    <source>
        <dbReference type="ARBA" id="ARBA00051925"/>
    </source>
</evidence>
<dbReference type="Gene3D" id="3.20.20.70">
    <property type="entry name" value="Aldolase class I"/>
    <property type="match status" value="1"/>
</dbReference>
<comment type="catalytic activity">
    <reaction evidence="9">
        <text>[mycofactocin precursor peptide]-C-terminal glycyl-N-{[2-(4-hydroxyphenyl)ethenyl]-3-methylbutanamide} + AH2 + S-adenosyl-L-methionine = [mycofactocin precursor peptide]-C-terminal glycyl-N-{5-[(4-hydroxyphenyl)methyl]-4,4-dimethyl-2-oxopyrrolidin-3-yl}acetamide + 5'-deoxyadenosine + L-methionine + A + H(+)</text>
        <dbReference type="Rhea" id="RHEA:65500"/>
        <dbReference type="Rhea" id="RHEA-COMP:16816"/>
        <dbReference type="Rhea" id="RHEA-COMP:16818"/>
        <dbReference type="ChEBI" id="CHEBI:13193"/>
        <dbReference type="ChEBI" id="CHEBI:15378"/>
        <dbReference type="ChEBI" id="CHEBI:17319"/>
        <dbReference type="ChEBI" id="CHEBI:17499"/>
        <dbReference type="ChEBI" id="CHEBI:57844"/>
        <dbReference type="ChEBI" id="CHEBI:59789"/>
        <dbReference type="ChEBI" id="CHEBI:156517"/>
        <dbReference type="ChEBI" id="CHEBI:156518"/>
        <dbReference type="EC" id="4.1.99.26"/>
    </reaction>
</comment>
<dbReference type="OrthoDB" id="7021155at2"/>
<evidence type="ECO:0000256" key="14">
    <source>
        <dbReference type="ARBA" id="ARBA00079192"/>
    </source>
</evidence>
<dbReference type="EC" id="1.3.98.7" evidence="10"/>
<protein>
    <recommendedName>
        <fullName evidence="12">Mycofactocin maturase MftC</fullName>
        <ecNumber evidence="10">1.3.98.7</ecNumber>
        <ecNumber evidence="11">4.1.99.26</ecNumber>
    </recommendedName>
    <alternativeName>
        <fullName evidence="14">[Mycofactocin precursor peptide]-pyrrolidinone derivative synthase</fullName>
    </alternativeName>
    <alternativeName>
        <fullName evidence="13">[Mycofactocin precursor peptide]-tyrosine decarboxylase</fullName>
    </alternativeName>
</protein>
<evidence type="ECO:0000256" key="5">
    <source>
        <dbReference type="ARBA" id="ARBA00023004"/>
    </source>
</evidence>
<dbReference type="SFLD" id="SFLDG01386">
    <property type="entry name" value="main_SPASM_domain-containing"/>
    <property type="match status" value="1"/>
</dbReference>